<dbReference type="InterPro" id="IPR015422">
    <property type="entry name" value="PyrdxlP-dep_Trfase_small"/>
</dbReference>
<evidence type="ECO:0000256" key="11">
    <source>
        <dbReference type="ARBA" id="ARBA00023136"/>
    </source>
</evidence>
<dbReference type="EMBL" id="IACF01002641">
    <property type="protein sequence ID" value="LAB68286.1"/>
    <property type="molecule type" value="mRNA"/>
</dbReference>
<dbReference type="GO" id="GO:0019752">
    <property type="term" value="P:carboxylic acid metabolic process"/>
    <property type="evidence" value="ECO:0007669"/>
    <property type="project" value="InterPro"/>
</dbReference>
<dbReference type="EMBL" id="IACT01002902">
    <property type="protein sequence ID" value="LAC22158.1"/>
    <property type="molecule type" value="mRNA"/>
</dbReference>
<evidence type="ECO:0000313" key="18">
    <source>
        <dbReference type="EMBL" id="LAB68286.1"/>
    </source>
</evidence>
<dbReference type="Gene3D" id="3.90.1150.10">
    <property type="entry name" value="Aspartate Aminotransferase, domain 1"/>
    <property type="match status" value="1"/>
</dbReference>
<evidence type="ECO:0000256" key="5">
    <source>
        <dbReference type="ARBA" id="ARBA00022692"/>
    </source>
</evidence>
<dbReference type="Pfam" id="PF00282">
    <property type="entry name" value="Pyridoxal_deC"/>
    <property type="match status" value="1"/>
</dbReference>
<dbReference type="EC" id="4.1.2.27" evidence="14"/>
<evidence type="ECO:0000256" key="9">
    <source>
        <dbReference type="ARBA" id="ARBA00022989"/>
    </source>
</evidence>
<feature type="modified residue" description="N6-(pyridoxal phosphate)lysine" evidence="16">
    <location>
        <position position="342"/>
    </location>
</feature>
<dbReference type="SUPFAM" id="SSF53383">
    <property type="entry name" value="PLP-dependent transferases"/>
    <property type="match status" value="1"/>
</dbReference>
<proteinExistence type="evidence at transcript level"/>
<keyword evidence="11" id="KW-0472">Membrane</keyword>
<reference evidence="18" key="2">
    <citation type="journal article" date="2018" name="Biosci. Biotechnol. Biochem.">
        <title>Polysaccharide hydrolase of the hadal zone amphipods Hirondellea gigas.</title>
        <authorList>
            <person name="Kobayashi H."/>
            <person name="Nagahama T."/>
            <person name="Arai W."/>
            <person name="Sasagawa Y."/>
            <person name="Umeda M."/>
            <person name="Hayashi T."/>
            <person name="Nikaido I."/>
            <person name="Watanabe H."/>
            <person name="Oguri K."/>
            <person name="Kitazato H."/>
            <person name="Fujioka K."/>
            <person name="Kido Y."/>
            <person name="Takami H."/>
        </authorList>
    </citation>
    <scope>NUCLEOTIDE SEQUENCE</scope>
    <source>
        <tissue evidence="18">Whole body</tissue>
    </source>
</reference>
<keyword evidence="12 17" id="KW-0456">Lyase</keyword>
<evidence type="ECO:0000256" key="1">
    <source>
        <dbReference type="ARBA" id="ARBA00001933"/>
    </source>
</evidence>
<evidence type="ECO:0000256" key="16">
    <source>
        <dbReference type="PIRSR" id="PIRSR602129-50"/>
    </source>
</evidence>
<dbReference type="InterPro" id="IPR002129">
    <property type="entry name" value="PyrdxlP-dep_de-COase"/>
</dbReference>
<dbReference type="Gene3D" id="3.40.640.10">
    <property type="entry name" value="Type I PLP-dependent aspartate aminotransferase-like (Major domain)"/>
    <property type="match status" value="1"/>
</dbReference>
<evidence type="ECO:0000256" key="15">
    <source>
        <dbReference type="ARBA" id="ARBA00042568"/>
    </source>
</evidence>
<evidence type="ECO:0000256" key="2">
    <source>
        <dbReference type="ARBA" id="ARBA00004389"/>
    </source>
</evidence>
<sequence length="554" mass="61292">MVLTALCTLRDGIKGGIDDVCEGQPAWKIVLVTAGGTVTLLALKNLLFQDESLYKRSKNSVFRLLRKVPAIRRKIETELEKINAMMLKEMNDNVENSEYIMQLPEKGWDQERILKETERYCSYGKCDWSAGYASGTVYNGSPELTELMTRVYEMSAWTNPLHPDVFPGIRKMEAEVVRMCCNMFNGGPESCGTMTTGGTESIVMACKAYRDYAVKVRHISKPEMVVPITAHAAFDKGAQLLNIRLRHVPVDPVSKKVDIRAMRSMITRNTCMLVGSTPHFPHGVIDPIEEISALGVRYGIPVHVDACLGGFLIPFMEEAGYPLPLFDFRLPGVCSVSCDTHKYGFAPKGSSVVLYKNKEYRHHQFFAEPNWPGGIYTTPTISGSRSGGIIAACWAAMMYYGRDGYISTTKAIIETARKIEQGCRDIPNITIVGKPDVSVVAISSDRFNIYTLSDGMGKKGWNLNALQFPPCIHIAVTVPHTKPGVAERFIKDVSDLAAELSQLPRTDSEGSAALYGMAQSLPDRSIVEDIACVYLDASYDTSYTKKPQDNGVKV</sequence>
<dbReference type="PANTHER" id="PTHR42735">
    <property type="match status" value="1"/>
</dbReference>
<evidence type="ECO:0000256" key="10">
    <source>
        <dbReference type="ARBA" id="ARBA00023098"/>
    </source>
</evidence>
<evidence type="ECO:0000256" key="7">
    <source>
        <dbReference type="ARBA" id="ARBA00022898"/>
    </source>
</evidence>
<dbReference type="GO" id="GO:0008117">
    <property type="term" value="F:sphinganine-1-phosphate aldolase activity"/>
    <property type="evidence" value="ECO:0007669"/>
    <property type="project" value="UniProtKB-EC"/>
</dbReference>
<evidence type="ECO:0000256" key="17">
    <source>
        <dbReference type="RuleBase" id="RU000382"/>
    </source>
</evidence>
<comment type="similarity">
    <text evidence="13">Belongs to the group II decarboxylase family. Sphingosine-1-phosphate lyase subfamily.</text>
</comment>
<comment type="cofactor">
    <cofactor evidence="1 16 17">
        <name>pyridoxal 5'-phosphate</name>
        <dbReference type="ChEBI" id="CHEBI:597326"/>
    </cofactor>
</comment>
<keyword evidence="5" id="KW-0812">Transmembrane</keyword>
<evidence type="ECO:0000256" key="14">
    <source>
        <dbReference type="ARBA" id="ARBA00038965"/>
    </source>
</evidence>
<keyword evidence="10" id="KW-0443">Lipid metabolism</keyword>
<evidence type="ECO:0000256" key="12">
    <source>
        <dbReference type="ARBA" id="ARBA00023239"/>
    </source>
</evidence>
<accession>A0A2P2I317</accession>
<comment type="pathway">
    <text evidence="3">Lipid metabolism; sphingolipid metabolism.</text>
</comment>
<keyword evidence="7 16" id="KW-0663">Pyridoxal phosphate</keyword>
<evidence type="ECO:0000256" key="13">
    <source>
        <dbReference type="ARBA" id="ARBA00038302"/>
    </source>
</evidence>
<evidence type="ECO:0000256" key="3">
    <source>
        <dbReference type="ARBA" id="ARBA00004760"/>
    </source>
</evidence>
<comment type="pathway">
    <text evidence="4">Sphingolipid metabolism.</text>
</comment>
<dbReference type="FunFam" id="3.90.1150.10:FF:000247">
    <property type="entry name" value="Sphingosine phosphate lyase, putative"/>
    <property type="match status" value="1"/>
</dbReference>
<protein>
    <recommendedName>
        <fullName evidence="14">sphinganine-1-phosphate aldolase</fullName>
        <ecNumber evidence="14">4.1.2.27</ecNumber>
    </recommendedName>
    <alternativeName>
        <fullName evidence="15">Sphingosine-1-phosphate aldolase</fullName>
    </alternativeName>
</protein>
<dbReference type="GO" id="GO:0030149">
    <property type="term" value="P:sphingolipid catabolic process"/>
    <property type="evidence" value="ECO:0007669"/>
    <property type="project" value="TreeGrafter"/>
</dbReference>
<dbReference type="InterPro" id="IPR015421">
    <property type="entry name" value="PyrdxlP-dep_Trfase_major"/>
</dbReference>
<dbReference type="FunFam" id="3.40.640.10:FF:000020">
    <property type="entry name" value="sphingosine-1-phosphate lyase 1"/>
    <property type="match status" value="1"/>
</dbReference>
<evidence type="ECO:0000256" key="8">
    <source>
        <dbReference type="ARBA" id="ARBA00022919"/>
    </source>
</evidence>
<keyword evidence="8" id="KW-0746">Sphingolipid metabolism</keyword>
<dbReference type="PANTHER" id="PTHR42735:SF6">
    <property type="entry name" value="SPHINGOSINE-1-PHOSPHATE LYASE 1"/>
    <property type="match status" value="1"/>
</dbReference>
<evidence type="ECO:0000256" key="4">
    <source>
        <dbReference type="ARBA" id="ARBA00004991"/>
    </source>
</evidence>
<dbReference type="InterPro" id="IPR015424">
    <property type="entry name" value="PyrdxlP-dep_Trfase"/>
</dbReference>
<dbReference type="CDD" id="cd06450">
    <property type="entry name" value="DOPA_deC_like"/>
    <property type="match status" value="1"/>
</dbReference>
<organism evidence="18">
    <name type="scientific">Hirondellea gigas</name>
    <dbReference type="NCBI Taxonomy" id="1518452"/>
    <lineage>
        <taxon>Eukaryota</taxon>
        <taxon>Metazoa</taxon>
        <taxon>Ecdysozoa</taxon>
        <taxon>Arthropoda</taxon>
        <taxon>Crustacea</taxon>
        <taxon>Multicrustacea</taxon>
        <taxon>Malacostraca</taxon>
        <taxon>Eumalacostraca</taxon>
        <taxon>Peracarida</taxon>
        <taxon>Amphipoda</taxon>
        <taxon>Amphilochidea</taxon>
        <taxon>Lysianassida</taxon>
        <taxon>Lysianassidira</taxon>
        <taxon>Lysianassoidea</taxon>
        <taxon>Lysianassidae</taxon>
        <taxon>Hirondellea</taxon>
    </lineage>
</organism>
<dbReference type="Gene3D" id="6.10.140.2150">
    <property type="match status" value="1"/>
</dbReference>
<dbReference type="FunFam" id="6.10.140.2150:FF:000001">
    <property type="entry name" value="Sphingosine-1-phosphate lyase 1"/>
    <property type="match status" value="1"/>
</dbReference>
<evidence type="ECO:0000256" key="6">
    <source>
        <dbReference type="ARBA" id="ARBA00022824"/>
    </source>
</evidence>
<dbReference type="AlphaFoldDB" id="A0A2P2I317"/>
<dbReference type="GO" id="GO:0030170">
    <property type="term" value="F:pyridoxal phosphate binding"/>
    <property type="evidence" value="ECO:0007669"/>
    <property type="project" value="InterPro"/>
</dbReference>
<evidence type="ECO:0000313" key="19">
    <source>
        <dbReference type="EMBL" id="LAC22158.1"/>
    </source>
</evidence>
<dbReference type="InterPro" id="IPR050477">
    <property type="entry name" value="GrpII_AminoAcid_Decarb"/>
</dbReference>
<keyword evidence="6" id="KW-0256">Endoplasmic reticulum</keyword>
<name>A0A2P2I317_9CRUS</name>
<reference evidence="19" key="1">
    <citation type="submission" date="2017-11" db="EMBL/GenBank/DDBJ databases">
        <title>The sensing device of the deep-sea amphipod.</title>
        <authorList>
            <person name="Kobayashi H."/>
            <person name="Nagahama T."/>
            <person name="Arai W."/>
            <person name="Sasagawa Y."/>
            <person name="Umeda M."/>
            <person name="Hayashi T."/>
            <person name="Nikaido I."/>
            <person name="Watanabe H."/>
            <person name="Oguri K."/>
            <person name="Kitazato H."/>
            <person name="Fujioka K."/>
            <person name="Kido Y."/>
            <person name="Takami H."/>
        </authorList>
    </citation>
    <scope>NUCLEOTIDE SEQUENCE</scope>
    <source>
        <tissue evidence="19">Whole body</tissue>
    </source>
</reference>
<comment type="subcellular location">
    <subcellularLocation>
        <location evidence="2">Endoplasmic reticulum membrane</location>
        <topology evidence="2">Single-pass membrane protein</topology>
    </subcellularLocation>
</comment>
<keyword evidence="9" id="KW-1133">Transmembrane helix</keyword>
<dbReference type="GO" id="GO:0005789">
    <property type="term" value="C:endoplasmic reticulum membrane"/>
    <property type="evidence" value="ECO:0007669"/>
    <property type="project" value="UniProtKB-SubCell"/>
</dbReference>